<evidence type="ECO:0000313" key="4">
    <source>
        <dbReference type="EMBL" id="SED78028.1"/>
    </source>
</evidence>
<dbReference type="Gene3D" id="1.10.10.60">
    <property type="entry name" value="Homeodomain-like"/>
    <property type="match status" value="1"/>
</dbReference>
<evidence type="ECO:0000256" key="1">
    <source>
        <dbReference type="ARBA" id="ARBA00023015"/>
    </source>
</evidence>
<proteinExistence type="predicted"/>
<gene>
    <name evidence="4" type="ORF">SAMN04488554_0674</name>
</gene>
<organism evidence="4 5">
    <name type="scientific">Ruania alba</name>
    <dbReference type="NCBI Taxonomy" id="648782"/>
    <lineage>
        <taxon>Bacteria</taxon>
        <taxon>Bacillati</taxon>
        <taxon>Actinomycetota</taxon>
        <taxon>Actinomycetes</taxon>
        <taxon>Micrococcales</taxon>
        <taxon>Ruaniaceae</taxon>
        <taxon>Ruania</taxon>
    </lineage>
</organism>
<dbReference type="AlphaFoldDB" id="A0A1H5DGY3"/>
<dbReference type="InterPro" id="IPR009057">
    <property type="entry name" value="Homeodomain-like_sf"/>
</dbReference>
<dbReference type="Gene3D" id="1.10.357.10">
    <property type="entry name" value="Tetracycline Repressor, domain 2"/>
    <property type="match status" value="1"/>
</dbReference>
<dbReference type="SUPFAM" id="SSF46689">
    <property type="entry name" value="Homeodomain-like"/>
    <property type="match status" value="1"/>
</dbReference>
<keyword evidence="2" id="KW-0804">Transcription</keyword>
<sequence length="209" mass="22640">MFGYGGGVSYWEHRKPQRRTRVVDVDGIARISTELLDDGGLRALTIRAVAGKLSVAPASLYSRVARVDDLFDLALDNALAQDTAIQRAITDAGLHDLMLTYYRHLARHRWATQVIAMRAPRGPHYLQLSERMCALLADAGARDPLGAAYALSNFVIGSATTTSMAGDERTAPVDPEIAPLYSRLHRDHAVDSESIVAAGLAPLVAHVVL</sequence>
<protein>
    <submittedName>
        <fullName evidence="4">Regulatory protein, tetR family</fullName>
    </submittedName>
</protein>
<dbReference type="InterPro" id="IPR036271">
    <property type="entry name" value="Tet_transcr_reg_TetR-rel_C_sf"/>
</dbReference>
<name>A0A1H5DGY3_9MICO</name>
<evidence type="ECO:0000256" key="2">
    <source>
        <dbReference type="ARBA" id="ARBA00023163"/>
    </source>
</evidence>
<dbReference type="EMBL" id="FNTX01000001">
    <property type="protein sequence ID" value="SED78028.1"/>
    <property type="molecule type" value="Genomic_DNA"/>
</dbReference>
<keyword evidence="5" id="KW-1185">Reference proteome</keyword>
<reference evidence="5" key="1">
    <citation type="submission" date="2016-10" db="EMBL/GenBank/DDBJ databases">
        <authorList>
            <person name="Varghese N."/>
            <person name="Submissions S."/>
        </authorList>
    </citation>
    <scope>NUCLEOTIDE SEQUENCE [LARGE SCALE GENOMIC DNA]</scope>
    <source>
        <strain evidence="5">DSM 21368</strain>
    </source>
</reference>
<dbReference type="Proteomes" id="UP000199220">
    <property type="component" value="Unassembled WGS sequence"/>
</dbReference>
<evidence type="ECO:0000313" key="5">
    <source>
        <dbReference type="Proteomes" id="UP000199220"/>
    </source>
</evidence>
<accession>A0A1H5DGY3</accession>
<dbReference type="InterPro" id="IPR004111">
    <property type="entry name" value="Repressor_TetR_C"/>
</dbReference>
<dbReference type="STRING" id="648782.SAMN04488554_0674"/>
<dbReference type="SUPFAM" id="SSF48498">
    <property type="entry name" value="Tetracyclin repressor-like, C-terminal domain"/>
    <property type="match status" value="1"/>
</dbReference>
<dbReference type="Pfam" id="PF02909">
    <property type="entry name" value="TetR_C_1"/>
    <property type="match status" value="1"/>
</dbReference>
<feature type="domain" description="Tetracycline repressor TetR C-terminal" evidence="3">
    <location>
        <begin position="101"/>
        <end position="164"/>
    </location>
</feature>
<evidence type="ECO:0000259" key="3">
    <source>
        <dbReference type="Pfam" id="PF02909"/>
    </source>
</evidence>
<keyword evidence="1" id="KW-0805">Transcription regulation</keyword>
<dbReference type="GO" id="GO:0045892">
    <property type="term" value="P:negative regulation of DNA-templated transcription"/>
    <property type="evidence" value="ECO:0007669"/>
    <property type="project" value="InterPro"/>
</dbReference>